<dbReference type="PROSITE" id="PS50110">
    <property type="entry name" value="RESPONSE_REGULATORY"/>
    <property type="match status" value="1"/>
</dbReference>
<dbReference type="PROSITE" id="PS50109">
    <property type="entry name" value="HIS_KIN"/>
    <property type="match status" value="1"/>
</dbReference>
<evidence type="ECO:0000259" key="5">
    <source>
        <dbReference type="PROSITE" id="PS50109"/>
    </source>
</evidence>
<dbReference type="SUPFAM" id="SSF55785">
    <property type="entry name" value="PYP-like sensor domain (PAS domain)"/>
    <property type="match status" value="1"/>
</dbReference>
<dbReference type="AlphaFoldDB" id="A0A5S3PJG8"/>
<dbReference type="InterPro" id="IPR036890">
    <property type="entry name" value="HATPase_C_sf"/>
</dbReference>
<dbReference type="GO" id="GO:0000160">
    <property type="term" value="P:phosphorelay signal transduction system"/>
    <property type="evidence" value="ECO:0007669"/>
    <property type="project" value="InterPro"/>
</dbReference>
<dbReference type="Gene3D" id="3.30.565.10">
    <property type="entry name" value="Histidine kinase-like ATPase, C-terminal domain"/>
    <property type="match status" value="1"/>
</dbReference>
<evidence type="ECO:0000259" key="6">
    <source>
        <dbReference type="PROSITE" id="PS50110"/>
    </source>
</evidence>
<dbReference type="Proteomes" id="UP000309550">
    <property type="component" value="Unassembled WGS sequence"/>
</dbReference>
<evidence type="ECO:0000313" key="7">
    <source>
        <dbReference type="EMBL" id="TMM52316.1"/>
    </source>
</evidence>
<dbReference type="InterPro" id="IPR011006">
    <property type="entry name" value="CheY-like_superfamily"/>
</dbReference>
<evidence type="ECO:0000256" key="1">
    <source>
        <dbReference type="ARBA" id="ARBA00000085"/>
    </source>
</evidence>
<dbReference type="SUPFAM" id="SSF52172">
    <property type="entry name" value="CheY-like"/>
    <property type="match status" value="1"/>
</dbReference>
<dbReference type="EMBL" id="VANS01000002">
    <property type="protein sequence ID" value="TMM52316.1"/>
    <property type="molecule type" value="Genomic_DNA"/>
</dbReference>
<dbReference type="PANTHER" id="PTHR43065">
    <property type="entry name" value="SENSOR HISTIDINE KINASE"/>
    <property type="match status" value="1"/>
</dbReference>
<gene>
    <name evidence="7" type="ORF">FDT80_08490</name>
</gene>
<evidence type="ECO:0000256" key="4">
    <source>
        <dbReference type="SAM" id="Coils"/>
    </source>
</evidence>
<dbReference type="EC" id="2.7.13.3" evidence="2"/>
<evidence type="ECO:0000256" key="2">
    <source>
        <dbReference type="ARBA" id="ARBA00012438"/>
    </source>
</evidence>
<dbReference type="SUPFAM" id="SSF55874">
    <property type="entry name" value="ATPase domain of HSP90 chaperone/DNA topoisomerase II/histidine kinase"/>
    <property type="match status" value="1"/>
</dbReference>
<evidence type="ECO:0000313" key="8">
    <source>
        <dbReference type="Proteomes" id="UP000309550"/>
    </source>
</evidence>
<name>A0A5S3PJG8_9RHOB</name>
<dbReference type="CDD" id="cd00156">
    <property type="entry name" value="REC"/>
    <property type="match status" value="1"/>
</dbReference>
<evidence type="ECO:0000256" key="3">
    <source>
        <dbReference type="PROSITE-ProRule" id="PRU00169"/>
    </source>
</evidence>
<dbReference type="Pfam" id="PF08448">
    <property type="entry name" value="PAS_4"/>
    <property type="match status" value="1"/>
</dbReference>
<feature type="modified residue" description="4-aspartylphosphate" evidence="3">
    <location>
        <position position="571"/>
    </location>
</feature>
<dbReference type="Pfam" id="PF00072">
    <property type="entry name" value="Response_reg"/>
    <property type="match status" value="1"/>
</dbReference>
<dbReference type="PRINTS" id="PR00344">
    <property type="entry name" value="BCTRLSENSOR"/>
</dbReference>
<reference evidence="7 8" key="1">
    <citation type="submission" date="2019-05" db="EMBL/GenBank/DDBJ databases">
        <title>Sulfitobacter sabulilitoris sp. nov., isolated from a marine sand.</title>
        <authorList>
            <person name="Yoon J.-H."/>
        </authorList>
    </citation>
    <scope>NUCLEOTIDE SEQUENCE [LARGE SCALE GENOMIC DNA]</scope>
    <source>
        <strain evidence="7 8">HSMS-29</strain>
    </source>
</reference>
<dbReference type="InterPro" id="IPR035965">
    <property type="entry name" value="PAS-like_dom_sf"/>
</dbReference>
<keyword evidence="4" id="KW-0175">Coiled coil</keyword>
<dbReference type="GO" id="GO:0004673">
    <property type="term" value="F:protein histidine kinase activity"/>
    <property type="evidence" value="ECO:0007669"/>
    <property type="project" value="UniProtKB-EC"/>
</dbReference>
<organism evidence="7 8">
    <name type="scientific">Sulfitobacter sabulilitoris</name>
    <dbReference type="NCBI Taxonomy" id="2562655"/>
    <lineage>
        <taxon>Bacteria</taxon>
        <taxon>Pseudomonadati</taxon>
        <taxon>Pseudomonadota</taxon>
        <taxon>Alphaproteobacteria</taxon>
        <taxon>Rhodobacterales</taxon>
        <taxon>Roseobacteraceae</taxon>
        <taxon>Sulfitobacter</taxon>
    </lineage>
</organism>
<accession>A0A5S3PJG8</accession>
<dbReference type="SMART" id="SM00387">
    <property type="entry name" value="HATPase_c"/>
    <property type="match status" value="1"/>
</dbReference>
<dbReference type="Gene3D" id="3.30.450.20">
    <property type="entry name" value="PAS domain"/>
    <property type="match status" value="2"/>
</dbReference>
<protein>
    <recommendedName>
        <fullName evidence="2">histidine kinase</fullName>
        <ecNumber evidence="2">2.7.13.3</ecNumber>
    </recommendedName>
</protein>
<dbReference type="InterPro" id="IPR013656">
    <property type="entry name" value="PAS_4"/>
</dbReference>
<feature type="domain" description="Response regulatory" evidence="6">
    <location>
        <begin position="521"/>
        <end position="634"/>
    </location>
</feature>
<dbReference type="Pfam" id="PF12860">
    <property type="entry name" value="PAS_7"/>
    <property type="match status" value="1"/>
</dbReference>
<feature type="coiled-coil region" evidence="4">
    <location>
        <begin position="148"/>
        <end position="185"/>
    </location>
</feature>
<dbReference type="SMART" id="SM00448">
    <property type="entry name" value="REC"/>
    <property type="match status" value="1"/>
</dbReference>
<keyword evidence="3" id="KW-0597">Phosphoprotein</keyword>
<dbReference type="InterPro" id="IPR005467">
    <property type="entry name" value="His_kinase_dom"/>
</dbReference>
<sequence length="639" mass="67870">MPSTPMQTQALTAAGLNLIAQALSIYDSDLRLAVCNAPFQQMFRLPDALVTPGATFEDTIRYLAQSGEYGPVDDVDAFVGERVEQARAFRAHYMERTRANGRTISVEGSPLPQGGWVTVYTDITRTKQHEALLRARSDALSEQLVAHAEELSATNRELAAMNAALEEAKRELTEMEARTRLVTEMMPAHIAHVEAGGHYTYSNRRLSGVIPGRPSNILGMHIRHALGPSAHDRIAPHLARAYSGHSSVFEFTDDDSARRIRVAFTPDTRGGVYILSMDVTEEMQARVALQQTRKRDLAAQMTSGLAHDFSNLLTIILGLQSKLAQLGPLPEGAAALIDGTLAAARRGGALLGSIAGMTGRRTLRPRATDLGILLADLETLAAPTLPPGVTLTVANGADADVPLLLDPGLVQDSLLNLILNARDACGARGAITVRAHAVGGTWIAFDVTDTGPGFSTTALKRALDPFFTTKGAEGSGLGLPTVYDMTKLAGGDLRLSNGATGGAHVSLRLPYRPAVIAPTGLVLLVEDRTDLREMYRGMLTGLGHSVIEATSADEATALIADLPDITLILSDVMLEGDATGLDLARRVALGDVPVVLMTSLPPTHEMTRAAQALAPVLQKPFGADDLAALLSPLAVRAAQ</sequence>
<comment type="catalytic activity">
    <reaction evidence="1">
        <text>ATP + protein L-histidine = ADP + protein N-phospho-L-histidine.</text>
        <dbReference type="EC" id="2.7.13.3"/>
    </reaction>
</comment>
<dbReference type="PANTHER" id="PTHR43065:SF42">
    <property type="entry name" value="TWO-COMPONENT SENSOR PPRA"/>
    <property type="match status" value="1"/>
</dbReference>
<feature type="domain" description="Histidine kinase" evidence="5">
    <location>
        <begin position="304"/>
        <end position="513"/>
    </location>
</feature>
<keyword evidence="8" id="KW-1185">Reference proteome</keyword>
<dbReference type="OrthoDB" id="9796100at2"/>
<proteinExistence type="predicted"/>
<dbReference type="RefSeq" id="WP_138661857.1">
    <property type="nucleotide sequence ID" value="NZ_VANS01000002.1"/>
</dbReference>
<dbReference type="InterPro" id="IPR004358">
    <property type="entry name" value="Sig_transdc_His_kin-like_C"/>
</dbReference>
<dbReference type="InterPro" id="IPR003594">
    <property type="entry name" value="HATPase_dom"/>
</dbReference>
<comment type="caution">
    <text evidence="7">The sequence shown here is derived from an EMBL/GenBank/DDBJ whole genome shotgun (WGS) entry which is preliminary data.</text>
</comment>
<dbReference type="Gene3D" id="3.40.50.2300">
    <property type="match status" value="1"/>
</dbReference>
<dbReference type="Pfam" id="PF02518">
    <property type="entry name" value="HATPase_c"/>
    <property type="match status" value="1"/>
</dbReference>
<dbReference type="InterPro" id="IPR001789">
    <property type="entry name" value="Sig_transdc_resp-reg_receiver"/>
</dbReference>